<evidence type="ECO:0000313" key="1">
    <source>
        <dbReference type="EMBL" id="CAL1534181.1"/>
    </source>
</evidence>
<evidence type="ECO:0000313" key="2">
    <source>
        <dbReference type="Proteomes" id="UP001497497"/>
    </source>
</evidence>
<reference evidence="1 2" key="1">
    <citation type="submission" date="2024-04" db="EMBL/GenBank/DDBJ databases">
        <authorList>
            <consortium name="Genoscope - CEA"/>
            <person name="William W."/>
        </authorList>
    </citation>
    <scope>NUCLEOTIDE SEQUENCE [LARGE SCALE GENOMIC DNA]</scope>
</reference>
<accession>A0AAV2HJI0</accession>
<dbReference type="Proteomes" id="UP001497497">
    <property type="component" value="Unassembled WGS sequence"/>
</dbReference>
<protein>
    <recommendedName>
        <fullName evidence="3">EGF-like domain-containing protein</fullName>
    </recommendedName>
</protein>
<name>A0AAV2HJI0_LYMST</name>
<feature type="non-terminal residue" evidence="1">
    <location>
        <position position="109"/>
    </location>
</feature>
<feature type="non-terminal residue" evidence="1">
    <location>
        <position position="1"/>
    </location>
</feature>
<keyword evidence="2" id="KW-1185">Reference proteome</keyword>
<proteinExistence type="predicted"/>
<evidence type="ECO:0008006" key="3">
    <source>
        <dbReference type="Google" id="ProtNLM"/>
    </source>
</evidence>
<dbReference type="AlphaFoldDB" id="A0AAV2HJI0"/>
<gene>
    <name evidence="1" type="ORF">GSLYS_00008141001</name>
</gene>
<comment type="caution">
    <text evidence="1">The sequence shown here is derived from an EMBL/GenBank/DDBJ whole genome shotgun (WGS) entry which is preliminary data.</text>
</comment>
<sequence length="109" mass="11927">DICDSATGQCTGNTKCMRGWFGVGCQYQDLTSVPSTTITSSPLQTSNTWITDRDDSTCNQDIYLQSVVVAWNITYPFSWLRLAAKDNAYPGTFMVSFKTSGGSLTETPC</sequence>
<dbReference type="EMBL" id="CAXITT010000163">
    <property type="protein sequence ID" value="CAL1534181.1"/>
    <property type="molecule type" value="Genomic_DNA"/>
</dbReference>
<organism evidence="1 2">
    <name type="scientific">Lymnaea stagnalis</name>
    <name type="common">Great pond snail</name>
    <name type="synonym">Helix stagnalis</name>
    <dbReference type="NCBI Taxonomy" id="6523"/>
    <lineage>
        <taxon>Eukaryota</taxon>
        <taxon>Metazoa</taxon>
        <taxon>Spiralia</taxon>
        <taxon>Lophotrochozoa</taxon>
        <taxon>Mollusca</taxon>
        <taxon>Gastropoda</taxon>
        <taxon>Heterobranchia</taxon>
        <taxon>Euthyneura</taxon>
        <taxon>Panpulmonata</taxon>
        <taxon>Hygrophila</taxon>
        <taxon>Lymnaeoidea</taxon>
        <taxon>Lymnaeidae</taxon>
        <taxon>Lymnaea</taxon>
    </lineage>
</organism>